<reference evidence="5" key="1">
    <citation type="submission" date="2016-06" db="EMBL/GenBank/DDBJ databases">
        <title>Draft Genome sequence of the fungus Inonotus baumii.</title>
        <authorList>
            <person name="Zhu H."/>
            <person name="Lin W."/>
        </authorList>
    </citation>
    <scope>NUCLEOTIDE SEQUENCE</scope>
    <source>
        <strain evidence="5">821</strain>
    </source>
</reference>
<dbReference type="PANTHER" id="PTHR11365:SF10">
    <property type="entry name" value="HYDANTOINASE_OXOPROLINASE"/>
    <property type="match status" value="1"/>
</dbReference>
<proteinExistence type="predicted"/>
<dbReference type="Pfam" id="PF20906">
    <property type="entry name" value="S-Me-THD_C"/>
    <property type="match status" value="1"/>
</dbReference>
<name>A0A9Q5HVX9_SANBA</name>
<evidence type="ECO:0000313" key="6">
    <source>
        <dbReference type="Proteomes" id="UP000757232"/>
    </source>
</evidence>
<dbReference type="GO" id="GO:0016787">
    <property type="term" value="F:hydrolase activity"/>
    <property type="evidence" value="ECO:0007669"/>
    <property type="project" value="InterPro"/>
</dbReference>
<dbReference type="EMBL" id="LNZH02000196">
    <property type="protein sequence ID" value="OCB86997.1"/>
    <property type="molecule type" value="Genomic_DNA"/>
</dbReference>
<dbReference type="InterPro" id="IPR024071">
    <property type="entry name" value="S-Me-THD_C_sf"/>
</dbReference>
<dbReference type="InterPro" id="IPR002821">
    <property type="entry name" value="Hydantoinase_A"/>
</dbReference>
<dbReference type="InterPro" id="IPR043129">
    <property type="entry name" value="ATPase_NBD"/>
</dbReference>
<dbReference type="Pfam" id="PF01968">
    <property type="entry name" value="Hydantoinase_A"/>
    <property type="match status" value="1"/>
</dbReference>
<dbReference type="SUPFAM" id="SSF160991">
    <property type="entry name" value="CV3147-like"/>
    <property type="match status" value="1"/>
</dbReference>
<dbReference type="InterPro" id="IPR008040">
    <property type="entry name" value="Hydant_A_N"/>
</dbReference>
<comment type="caution">
    <text evidence="5">The sequence shown here is derived from an EMBL/GenBank/DDBJ whole genome shotgun (WGS) entry which is preliminary data.</text>
</comment>
<feature type="domain" description="Hydantoinase/oxoprolinase N-terminal" evidence="2">
    <location>
        <begin position="6"/>
        <end position="184"/>
    </location>
</feature>
<dbReference type="Gene3D" id="3.40.1610.10">
    <property type="entry name" value="CV3147-like domain"/>
    <property type="match status" value="1"/>
</dbReference>
<dbReference type="Proteomes" id="UP000757232">
    <property type="component" value="Unassembled WGS sequence"/>
</dbReference>
<evidence type="ECO:0000313" key="5">
    <source>
        <dbReference type="EMBL" id="OCB86997.1"/>
    </source>
</evidence>
<dbReference type="OrthoDB" id="5404895at2759"/>
<feature type="domain" description="S-Me-THD N-terminal" evidence="3">
    <location>
        <begin position="627"/>
        <end position="796"/>
    </location>
</feature>
<evidence type="ECO:0000259" key="2">
    <source>
        <dbReference type="Pfam" id="PF05378"/>
    </source>
</evidence>
<dbReference type="Pfam" id="PF05378">
    <property type="entry name" value="Hydant_A_N"/>
    <property type="match status" value="1"/>
</dbReference>
<organism evidence="5 6">
    <name type="scientific">Sanghuangporus baumii</name>
    <name type="common">Phellinus baumii</name>
    <dbReference type="NCBI Taxonomy" id="108892"/>
    <lineage>
        <taxon>Eukaryota</taxon>
        <taxon>Fungi</taxon>
        <taxon>Dikarya</taxon>
        <taxon>Basidiomycota</taxon>
        <taxon>Agaricomycotina</taxon>
        <taxon>Agaricomycetes</taxon>
        <taxon>Hymenochaetales</taxon>
        <taxon>Hymenochaetaceae</taxon>
        <taxon>Sanghuangporus</taxon>
    </lineage>
</organism>
<protein>
    <submittedName>
        <fullName evidence="5">DUF917-domain-containing protein</fullName>
    </submittedName>
</protein>
<sequence>MAMKYRIGIDVGGTNTDAVILNNTNEASQNAIIAWHKSPTTPDVTTGIASALDVVLEDSHIEKSDILYISIGTTHFLNAVVEADPRRLSKVAVLRLSGPYTARCPPFIDFPARLRAIIEGHVAILDGGLEIDGKEIVPINEAQIKQQCEIILSKGIKSVVIVGVFSPLASAGTQEEYVKRIIQDNLGDGVSVVCSKDVGHIGLLERENASILNASILSFAKRTVAAYHAVLNRLNLSCPLFLTQLDGTLVSSSVAATVPIRTFSNGPTNSMRGAAFLAGLAKTRQEVGKPRIVVDVGGTTTDVGVLLPSGFPRKAAAFTYVGGVRTRPVSLFIHISQSISNHMLYSFSMPDIHSIGLGGGSRVHFLPSGQAIVGPDSVGHAILSEALVFGGETLTATDIAVASALRESGEEASESASIGDSANLHGKLTSPQIDAALNRIRNILEGAIDKMKTEPGDIEMLLVGGGAVILPSTLAGISNIVRPPFFDVANAVGAAIARVAGGVDRVEIPGGKNGDIEEIVERCKQEAIRRAIEAGANKITVEVAEVAVIQLPYVANHASRIVVRAVGDLDLSSVIHQSDNVKFMEKIALNDVFDNDAHETTPSIGRGESDRELVNPATYRPDVPSDEWLSEGCAVLGCGGGGATYAAFLMAREAIRRGRRIRVVSADYLLDKDAPSSNDKREDWVMPCGFMGSPSVSSERIPSGQEIPTACISSMRFFGISKQQIAAVISDEIGGKNGLEPMLLATQDGFDYPVVDGDLMGRAYPRLEQILPCIFKENGLCPVSAADGVGNCMIVPTARNSPIVEDILRAACTVLGSSVALSISPLRASELKQHAILGTTSQAWRIGRAIALCRKNSNMRGIPDTITALQDGKCLFNGKIIDVQREVRGGFTHGKITIAPLLQDELESIASSDMNTAPGTRLVIPFQNENLYAELHDENGFPKIICSVPDLIAVLDSQNGASIGTQDYRYGLRVTVLGLSCDPRWTTPKGLEIGGPGAFGFSYAPARLMLVSHVKYPLYFIYKSSIVPATGYGPK</sequence>
<dbReference type="InterPro" id="IPR027479">
    <property type="entry name" value="S-Me-THD_N_sf"/>
</dbReference>
<dbReference type="InterPro" id="IPR010318">
    <property type="entry name" value="S-Me-THD_N"/>
</dbReference>
<keyword evidence="6" id="KW-1185">Reference proteome</keyword>
<dbReference type="AlphaFoldDB" id="A0A9Q5HVX9"/>
<dbReference type="Gene3D" id="3.30.420.40">
    <property type="match status" value="1"/>
</dbReference>
<dbReference type="InterPro" id="IPR045079">
    <property type="entry name" value="Oxoprolinase-like"/>
</dbReference>
<gene>
    <name evidence="5" type="ORF">A7U60_g5887</name>
</gene>
<dbReference type="SUPFAM" id="SSF53067">
    <property type="entry name" value="Actin-like ATPase domain"/>
    <property type="match status" value="2"/>
</dbReference>
<evidence type="ECO:0000259" key="3">
    <source>
        <dbReference type="Pfam" id="PF06032"/>
    </source>
</evidence>
<feature type="domain" description="S-Me-THD-like C-terminal" evidence="4">
    <location>
        <begin position="803"/>
        <end position="1003"/>
    </location>
</feature>
<dbReference type="InterPro" id="IPR048350">
    <property type="entry name" value="S-Me-THD-like_C"/>
</dbReference>
<dbReference type="Pfam" id="PF06032">
    <property type="entry name" value="S-Me-THD_N"/>
    <property type="match status" value="1"/>
</dbReference>
<feature type="domain" description="Hydantoinase A/oxoprolinase" evidence="1">
    <location>
        <begin position="206"/>
        <end position="401"/>
    </location>
</feature>
<evidence type="ECO:0000259" key="1">
    <source>
        <dbReference type="Pfam" id="PF01968"/>
    </source>
</evidence>
<dbReference type="Gene3D" id="2.40.390.10">
    <property type="entry name" value="CV3147-like"/>
    <property type="match status" value="1"/>
</dbReference>
<accession>A0A9Q5HVX9</accession>
<evidence type="ECO:0000259" key="4">
    <source>
        <dbReference type="Pfam" id="PF20906"/>
    </source>
</evidence>
<dbReference type="PANTHER" id="PTHR11365">
    <property type="entry name" value="5-OXOPROLINASE RELATED"/>
    <property type="match status" value="1"/>
</dbReference>